<accession>A0A0E0BSH7</accession>
<sequence length="128" mass="13967">MALKRLVLPSFFVVIIVLLMAVQGESQRCAPSSIDVSQTNTGKKVGTLDTVFQVMVTNRCQCAVRAIFLRADGFASSVTIDPELFRQAGAVGYLIGDGRRIPSGESIAFQYAWDHYFQMTPASVQADC</sequence>
<keyword evidence="4" id="KW-1185">Reference proteome</keyword>
<dbReference type="GO" id="GO:0001709">
    <property type="term" value="P:cell fate determination"/>
    <property type="evidence" value="ECO:0007669"/>
    <property type="project" value="TreeGrafter"/>
</dbReference>
<organism evidence="3">
    <name type="scientific">Oryza glumipatula</name>
    <dbReference type="NCBI Taxonomy" id="40148"/>
    <lineage>
        <taxon>Eukaryota</taxon>
        <taxon>Viridiplantae</taxon>
        <taxon>Streptophyta</taxon>
        <taxon>Embryophyta</taxon>
        <taxon>Tracheophyta</taxon>
        <taxon>Spermatophyta</taxon>
        <taxon>Magnoliopsida</taxon>
        <taxon>Liliopsida</taxon>
        <taxon>Poales</taxon>
        <taxon>Poaceae</taxon>
        <taxon>BOP clade</taxon>
        <taxon>Oryzoideae</taxon>
        <taxon>Oryzeae</taxon>
        <taxon>Oryzinae</taxon>
        <taxon>Oryza</taxon>
    </lineage>
</organism>
<evidence type="ECO:0000313" key="4">
    <source>
        <dbReference type="Proteomes" id="UP000026961"/>
    </source>
</evidence>
<reference evidence="3" key="2">
    <citation type="submission" date="2018-05" db="EMBL/GenBank/DDBJ databases">
        <title>OgluRS3 (Oryza glumaepatula Reference Sequence Version 3).</title>
        <authorList>
            <person name="Zhang J."/>
            <person name="Kudrna D."/>
            <person name="Lee S."/>
            <person name="Talag J."/>
            <person name="Welchert J."/>
            <person name="Wing R.A."/>
        </authorList>
    </citation>
    <scope>NUCLEOTIDE SEQUENCE [LARGE SCALE GENOMIC DNA]</scope>
</reference>
<feature type="signal peptide" evidence="2">
    <location>
        <begin position="1"/>
        <end position="24"/>
    </location>
</feature>
<dbReference type="Pfam" id="PF24068">
    <property type="entry name" value="TPD1_C"/>
    <property type="match status" value="1"/>
</dbReference>
<feature type="chain" id="PRO_5002355050" evidence="2">
    <location>
        <begin position="25"/>
        <end position="128"/>
    </location>
</feature>
<dbReference type="EnsemblPlants" id="OGLUM12G12930.1">
    <property type="protein sequence ID" value="OGLUM12G12930.1"/>
    <property type="gene ID" value="OGLUM12G12930"/>
</dbReference>
<evidence type="ECO:0000256" key="2">
    <source>
        <dbReference type="SAM" id="SignalP"/>
    </source>
</evidence>
<reference evidence="3" key="1">
    <citation type="submission" date="2015-04" db="UniProtKB">
        <authorList>
            <consortium name="EnsemblPlants"/>
        </authorList>
    </citation>
    <scope>IDENTIFICATION</scope>
</reference>
<dbReference type="HOGENOM" id="CLU_102808_3_1_1"/>
<evidence type="ECO:0000256" key="1">
    <source>
        <dbReference type="ARBA" id="ARBA00022729"/>
    </source>
</evidence>
<dbReference type="AlphaFoldDB" id="A0A0E0BSH7"/>
<proteinExistence type="predicted"/>
<dbReference type="Gramene" id="OGLUM12G12930.1">
    <property type="protein sequence ID" value="OGLUM12G12930.1"/>
    <property type="gene ID" value="OGLUM12G12930"/>
</dbReference>
<protein>
    <submittedName>
        <fullName evidence="3">Uncharacterized protein</fullName>
    </submittedName>
</protein>
<dbReference type="PANTHER" id="PTHR33184">
    <property type="entry name" value="PROTEIN TAPETUM DETERMINANT 1-LIKE-RELATED"/>
    <property type="match status" value="1"/>
</dbReference>
<dbReference type="STRING" id="40148.A0A0E0BSH7"/>
<name>A0A0E0BSH7_9ORYZ</name>
<dbReference type="Proteomes" id="UP000026961">
    <property type="component" value="Chromosome 12"/>
</dbReference>
<evidence type="ECO:0000313" key="3">
    <source>
        <dbReference type="EnsemblPlants" id="OGLUM12G12930.1"/>
    </source>
</evidence>
<dbReference type="eggNOG" id="ENOG502S7JS">
    <property type="taxonomic scope" value="Eukaryota"/>
</dbReference>
<keyword evidence="1 2" id="KW-0732">Signal</keyword>
<dbReference type="InterPro" id="IPR040361">
    <property type="entry name" value="TPD1"/>
</dbReference>
<dbReference type="PANTHER" id="PTHR33184:SF32">
    <property type="entry name" value="EXPRESSED PROTEIN"/>
    <property type="match status" value="1"/>
</dbReference>